<name>A0A832QDG9_9BACT</name>
<organism evidence="2 3">
    <name type="scientific">Candidatus Dojkabacteria bacterium</name>
    <dbReference type="NCBI Taxonomy" id="2099670"/>
    <lineage>
        <taxon>Bacteria</taxon>
        <taxon>Candidatus Dojkabacteria</taxon>
    </lineage>
</organism>
<evidence type="ECO:0000256" key="1">
    <source>
        <dbReference type="SAM" id="Phobius"/>
    </source>
</evidence>
<dbReference type="Proteomes" id="UP000576550">
    <property type="component" value="Unassembled WGS sequence"/>
</dbReference>
<evidence type="ECO:0000313" key="2">
    <source>
        <dbReference type="EMBL" id="HHX99396.1"/>
    </source>
</evidence>
<protein>
    <submittedName>
        <fullName evidence="2">Uncharacterized protein</fullName>
    </submittedName>
</protein>
<dbReference type="EMBL" id="DUTP01000003">
    <property type="protein sequence ID" value="HHX99396.1"/>
    <property type="molecule type" value="Genomic_DNA"/>
</dbReference>
<proteinExistence type="predicted"/>
<reference evidence="2 3" key="1">
    <citation type="journal article" date="2020" name="Biotechnol. Biofuels">
        <title>New insights from the biogas microbiome by comprehensive genome-resolved metagenomics of nearly 1600 species originating from multiple anaerobic digesters.</title>
        <authorList>
            <person name="Campanaro S."/>
            <person name="Treu L."/>
            <person name="Rodriguez-R L.M."/>
            <person name="Kovalovszki A."/>
            <person name="Ziels R.M."/>
            <person name="Maus I."/>
            <person name="Zhu X."/>
            <person name="Kougias P.G."/>
            <person name="Basile A."/>
            <person name="Luo G."/>
            <person name="Schluter A."/>
            <person name="Konstantinidis K.T."/>
            <person name="Angelidaki I."/>
        </authorList>
    </citation>
    <scope>NUCLEOTIDE SEQUENCE [LARGE SCALE GENOMIC DNA]</scope>
    <source>
        <strain evidence="2">AS05jafATM_89</strain>
    </source>
</reference>
<gene>
    <name evidence="2" type="ORF">GX533_01810</name>
</gene>
<accession>A0A832QDG9</accession>
<sequence length="98" mass="11263">MGKIKTFLTVLVFIVITGFSGKYTYAQENIIQLDQEETIESVKEVENLETEEQEDTKTVETKEQTEVPQFPFGTILLAILIPSILIIIAYLIFKFIKF</sequence>
<evidence type="ECO:0000313" key="3">
    <source>
        <dbReference type="Proteomes" id="UP000576550"/>
    </source>
</evidence>
<feature type="transmembrane region" description="Helical" evidence="1">
    <location>
        <begin position="70"/>
        <end position="93"/>
    </location>
</feature>
<dbReference type="AlphaFoldDB" id="A0A832QDG9"/>
<comment type="caution">
    <text evidence="2">The sequence shown here is derived from an EMBL/GenBank/DDBJ whole genome shotgun (WGS) entry which is preliminary data.</text>
</comment>
<keyword evidence="1" id="KW-1133">Transmembrane helix</keyword>
<keyword evidence="1" id="KW-0812">Transmembrane</keyword>
<keyword evidence="1" id="KW-0472">Membrane</keyword>